<reference evidence="3" key="1">
    <citation type="journal article" date="2023" name="Science">
        <title>Elucidation of the pathway for biosynthesis of saponin adjuvants from the soapbark tree.</title>
        <authorList>
            <person name="Reed J."/>
            <person name="Orme A."/>
            <person name="El-Demerdash A."/>
            <person name="Owen C."/>
            <person name="Martin L.B.B."/>
            <person name="Misra R.C."/>
            <person name="Kikuchi S."/>
            <person name="Rejzek M."/>
            <person name="Martin A.C."/>
            <person name="Harkess A."/>
            <person name="Leebens-Mack J."/>
            <person name="Louveau T."/>
            <person name="Stephenson M.J."/>
            <person name="Osbourn A."/>
        </authorList>
    </citation>
    <scope>NUCLEOTIDE SEQUENCE</scope>
    <source>
        <strain evidence="3">S10</strain>
    </source>
</reference>
<dbReference type="AlphaFoldDB" id="A0AAD7VCF1"/>
<evidence type="ECO:0000256" key="2">
    <source>
        <dbReference type="SAM" id="SignalP"/>
    </source>
</evidence>
<feature type="compositionally biased region" description="Low complexity" evidence="1">
    <location>
        <begin position="92"/>
        <end position="119"/>
    </location>
</feature>
<comment type="caution">
    <text evidence="3">The sequence shown here is derived from an EMBL/GenBank/DDBJ whole genome shotgun (WGS) entry which is preliminary data.</text>
</comment>
<dbReference type="Proteomes" id="UP001163823">
    <property type="component" value="Chromosome 4"/>
</dbReference>
<accession>A0AAD7VCF1</accession>
<keyword evidence="2" id="KW-0732">Signal</keyword>
<feature type="chain" id="PRO_5042223459" evidence="2">
    <location>
        <begin position="24"/>
        <end position="145"/>
    </location>
</feature>
<gene>
    <name evidence="3" type="ORF">O6P43_009253</name>
</gene>
<proteinExistence type="predicted"/>
<organism evidence="3 4">
    <name type="scientific">Quillaja saponaria</name>
    <name type="common">Soap bark tree</name>
    <dbReference type="NCBI Taxonomy" id="32244"/>
    <lineage>
        <taxon>Eukaryota</taxon>
        <taxon>Viridiplantae</taxon>
        <taxon>Streptophyta</taxon>
        <taxon>Embryophyta</taxon>
        <taxon>Tracheophyta</taxon>
        <taxon>Spermatophyta</taxon>
        <taxon>Magnoliopsida</taxon>
        <taxon>eudicotyledons</taxon>
        <taxon>Gunneridae</taxon>
        <taxon>Pentapetalae</taxon>
        <taxon>rosids</taxon>
        <taxon>fabids</taxon>
        <taxon>Fabales</taxon>
        <taxon>Quillajaceae</taxon>
        <taxon>Quillaja</taxon>
    </lineage>
</organism>
<dbReference type="EMBL" id="JARAOO010000004">
    <property type="protein sequence ID" value="KAJ7971182.1"/>
    <property type="molecule type" value="Genomic_DNA"/>
</dbReference>
<feature type="region of interest" description="Disordered" evidence="1">
    <location>
        <begin position="92"/>
        <end position="135"/>
    </location>
</feature>
<protein>
    <submittedName>
        <fullName evidence="3">Uncharacterized protein</fullName>
    </submittedName>
</protein>
<keyword evidence="4" id="KW-1185">Reference proteome</keyword>
<evidence type="ECO:0000256" key="1">
    <source>
        <dbReference type="SAM" id="MobiDB-lite"/>
    </source>
</evidence>
<dbReference type="KEGG" id="qsa:O6P43_009253"/>
<evidence type="ECO:0000313" key="3">
    <source>
        <dbReference type="EMBL" id="KAJ7971182.1"/>
    </source>
</evidence>
<evidence type="ECO:0000313" key="4">
    <source>
        <dbReference type="Proteomes" id="UP001163823"/>
    </source>
</evidence>
<feature type="signal peptide" evidence="2">
    <location>
        <begin position="1"/>
        <end position="23"/>
    </location>
</feature>
<name>A0AAD7VCF1_QUISA</name>
<sequence>MKAILLVCLLLASILFLSSSTFARVGPHNVDEREGGEDPKIVYSSPLVTTPHTRVVTNPPTRVVTNPHTRVVINPPTRVVTAPPTRVVTAPPTRVVTNPHTPVVTNPRTPVVTNPRTPVAPRDPYNRILPKPPQGKKCPIYTRNC</sequence>